<dbReference type="EMBL" id="CAJNDS010000324">
    <property type="protein sequence ID" value="CAE7192278.1"/>
    <property type="molecule type" value="Genomic_DNA"/>
</dbReference>
<sequence length="444" mass="49499">MMHRSLFATSVRTNLDNVKQSHCSLVPRICLRLLREGALLGFCFDARKQKLCGYSLHARSFRAYCGEDGKKQGARGSAAALKEQIAQLRKDLHATPWKTLSRVLVENDVLQLPWKGPDWKTLPEPSPEEMSYMAGFFDGDGCVTEKSNLSGCRLAVSQAFDASAVLVRYANLFGGTVEVRSQGVGLQKPVLNWRLEGPGCKHVSNLLATASVVKHKQLALAAKWPKDTDGRKLAKHKLRGWKHGSTDTQTHGCVSWSYFAGFFDAEGCIKITTTGNLMLTICQKREAILNVIKVFLADQSIHSELYNCRTHGCLSIHRRGDCEAVLQRMQHAGLLVKAQHAEIALNTEKTGPSRAREQLGLLVGNQSFGKRLDEAGCLRAQEIRRMRQQVWYLKSRGQEDAAAARLLAAQELVAKHDLLKLKAERDMLLRHAAFIQRLSGSMWE</sequence>
<dbReference type="Proteomes" id="UP000604046">
    <property type="component" value="Unassembled WGS sequence"/>
</dbReference>
<dbReference type="SUPFAM" id="SSF55608">
    <property type="entry name" value="Homing endonucleases"/>
    <property type="match status" value="2"/>
</dbReference>
<reference evidence="1" key="1">
    <citation type="submission" date="2021-02" db="EMBL/GenBank/DDBJ databases">
        <authorList>
            <person name="Dougan E. K."/>
            <person name="Rhodes N."/>
            <person name="Thang M."/>
            <person name="Chan C."/>
        </authorList>
    </citation>
    <scope>NUCLEOTIDE SEQUENCE</scope>
</reference>
<keyword evidence="2" id="KW-1185">Reference proteome</keyword>
<accession>A0A812J0G9</accession>
<evidence type="ECO:0000313" key="2">
    <source>
        <dbReference type="Proteomes" id="UP000604046"/>
    </source>
</evidence>
<proteinExistence type="predicted"/>
<dbReference type="InterPro" id="IPR027434">
    <property type="entry name" value="Homing_endonucl"/>
</dbReference>
<comment type="caution">
    <text evidence="1">The sequence shown here is derived from an EMBL/GenBank/DDBJ whole genome shotgun (WGS) entry which is preliminary data.</text>
</comment>
<dbReference type="Gene3D" id="3.10.28.10">
    <property type="entry name" value="Homing endonucleases"/>
    <property type="match status" value="2"/>
</dbReference>
<dbReference type="AlphaFoldDB" id="A0A812J0G9"/>
<evidence type="ECO:0000313" key="1">
    <source>
        <dbReference type="EMBL" id="CAE7192278.1"/>
    </source>
</evidence>
<organism evidence="1 2">
    <name type="scientific">Symbiodinium natans</name>
    <dbReference type="NCBI Taxonomy" id="878477"/>
    <lineage>
        <taxon>Eukaryota</taxon>
        <taxon>Sar</taxon>
        <taxon>Alveolata</taxon>
        <taxon>Dinophyceae</taxon>
        <taxon>Suessiales</taxon>
        <taxon>Symbiodiniaceae</taxon>
        <taxon>Symbiodinium</taxon>
    </lineage>
</organism>
<name>A0A812J0G9_9DINO</name>
<gene>
    <name evidence="1" type="primary">AQR1</name>
    <name evidence="1" type="ORF">SNAT2548_LOCUS5134</name>
</gene>
<protein>
    <submittedName>
        <fullName evidence="1">AQR1 protein</fullName>
    </submittedName>
</protein>